<dbReference type="InterPro" id="IPR016130">
    <property type="entry name" value="Tyr_Pase_AS"/>
</dbReference>
<proteinExistence type="inferred from homology"/>
<dbReference type="PANTHER" id="PTHR19134">
    <property type="entry name" value="RECEPTOR-TYPE TYROSINE-PROTEIN PHOSPHATASE"/>
    <property type="match status" value="1"/>
</dbReference>
<dbReference type="PRINTS" id="PR00700">
    <property type="entry name" value="PRTYPHPHTASE"/>
</dbReference>
<accession>A0A7K9YR20</accession>
<dbReference type="GO" id="GO:0005886">
    <property type="term" value="C:plasma membrane"/>
    <property type="evidence" value="ECO:0007669"/>
    <property type="project" value="UniProtKB-SubCell"/>
</dbReference>
<evidence type="ECO:0000256" key="11">
    <source>
        <dbReference type="ARBA" id="ARBA00022989"/>
    </source>
</evidence>
<evidence type="ECO:0000256" key="5">
    <source>
        <dbReference type="ARBA" id="ARBA00022553"/>
    </source>
</evidence>
<keyword evidence="12 14" id="KW-0472">Membrane</keyword>
<dbReference type="InterPro" id="IPR000387">
    <property type="entry name" value="Tyr_Pase_dom"/>
</dbReference>
<dbReference type="GO" id="GO:0004725">
    <property type="term" value="F:protein tyrosine phosphatase activity"/>
    <property type="evidence" value="ECO:0007669"/>
    <property type="project" value="UniProtKB-EC"/>
</dbReference>
<dbReference type="FunFam" id="3.90.190.10:FF:000007">
    <property type="entry name" value="Receptor-type tyrosine-protein phosphatase alpha"/>
    <property type="match status" value="1"/>
</dbReference>
<dbReference type="Proteomes" id="UP000522663">
    <property type="component" value="Unassembled WGS sequence"/>
</dbReference>
<evidence type="ECO:0000259" key="15">
    <source>
        <dbReference type="PROSITE" id="PS50055"/>
    </source>
</evidence>
<dbReference type="Pfam" id="PF00102">
    <property type="entry name" value="Y_phosphatase"/>
    <property type="match status" value="1"/>
</dbReference>
<comment type="subcellular location">
    <subcellularLocation>
        <location evidence="1">Cell membrane</location>
        <topology evidence="1">Single-pass type I membrane protein</topology>
    </subcellularLocation>
</comment>
<dbReference type="PROSITE" id="PS00383">
    <property type="entry name" value="TYR_PHOSPHATASE_1"/>
    <property type="match status" value="1"/>
</dbReference>
<keyword evidence="13" id="KW-0325">Glycoprotein</keyword>
<dbReference type="EC" id="3.1.3.48" evidence="3"/>
<evidence type="ECO:0000259" key="16">
    <source>
        <dbReference type="PROSITE" id="PS50056"/>
    </source>
</evidence>
<dbReference type="PROSITE" id="PS50055">
    <property type="entry name" value="TYR_PHOSPHATASE_PTP"/>
    <property type="match status" value="1"/>
</dbReference>
<evidence type="ECO:0000256" key="6">
    <source>
        <dbReference type="ARBA" id="ARBA00022692"/>
    </source>
</evidence>
<feature type="domain" description="Tyrosine-protein phosphatase" evidence="15">
    <location>
        <begin position="99"/>
        <end position="357"/>
    </location>
</feature>
<evidence type="ECO:0000313" key="17">
    <source>
        <dbReference type="EMBL" id="NXJ12238.1"/>
    </source>
</evidence>
<feature type="transmembrane region" description="Helical" evidence="14">
    <location>
        <begin position="12"/>
        <end position="33"/>
    </location>
</feature>
<dbReference type="Gene3D" id="3.90.190.10">
    <property type="entry name" value="Protein tyrosine phosphatase superfamily"/>
    <property type="match status" value="1"/>
</dbReference>
<evidence type="ECO:0000256" key="4">
    <source>
        <dbReference type="ARBA" id="ARBA00022475"/>
    </source>
</evidence>
<evidence type="ECO:0000256" key="7">
    <source>
        <dbReference type="ARBA" id="ARBA00022729"/>
    </source>
</evidence>
<reference evidence="17 18" key="1">
    <citation type="submission" date="2019-09" db="EMBL/GenBank/DDBJ databases">
        <title>Bird 10,000 Genomes (B10K) Project - Family phase.</title>
        <authorList>
            <person name="Zhang G."/>
        </authorList>
    </citation>
    <scope>NUCLEOTIDE SEQUENCE [LARGE SCALE GENOMIC DNA]</scope>
    <source>
        <strain evidence="17">B10K-DU-001-53</strain>
        <tissue evidence="17">Muscle</tissue>
    </source>
</reference>
<protein>
    <recommendedName>
        <fullName evidence="3">protein-tyrosine-phosphatase</fullName>
        <ecNumber evidence="3">3.1.3.48</ecNumber>
    </recommendedName>
</protein>
<evidence type="ECO:0000256" key="12">
    <source>
        <dbReference type="ARBA" id="ARBA00023136"/>
    </source>
</evidence>
<dbReference type="AlphaFoldDB" id="A0A7K9YR20"/>
<name>A0A7K9YR20_9GALL</name>
<gene>
    <name evidence="17" type="primary">Ptpre</name>
    <name evidence="17" type="ORF">ODOGUJ_R07250</name>
</gene>
<keyword evidence="4" id="KW-1003">Cell membrane</keyword>
<dbReference type="OrthoDB" id="6144703at2759"/>
<dbReference type="PROSITE" id="PS50056">
    <property type="entry name" value="TYR_PHOSPHATASE_2"/>
    <property type="match status" value="1"/>
</dbReference>
<evidence type="ECO:0000256" key="10">
    <source>
        <dbReference type="ARBA" id="ARBA00022912"/>
    </source>
</evidence>
<evidence type="ECO:0000256" key="9">
    <source>
        <dbReference type="ARBA" id="ARBA00022801"/>
    </source>
</evidence>
<evidence type="ECO:0000256" key="8">
    <source>
        <dbReference type="ARBA" id="ARBA00022737"/>
    </source>
</evidence>
<evidence type="ECO:0000256" key="3">
    <source>
        <dbReference type="ARBA" id="ARBA00013064"/>
    </source>
</evidence>
<feature type="domain" description="Tyrosine specific protein phosphatases" evidence="16">
    <location>
        <begin position="277"/>
        <end position="348"/>
    </location>
</feature>
<dbReference type="InterPro" id="IPR050348">
    <property type="entry name" value="Protein-Tyr_Phosphatase"/>
</dbReference>
<comment type="caution">
    <text evidence="17">The sequence shown here is derived from an EMBL/GenBank/DDBJ whole genome shotgun (WGS) entry which is preliminary data.</text>
</comment>
<keyword evidence="18" id="KW-1185">Reference proteome</keyword>
<feature type="non-terminal residue" evidence="17">
    <location>
        <position position="1"/>
    </location>
</feature>
<keyword evidence="8" id="KW-0677">Repeat</keyword>
<dbReference type="SMART" id="SM00404">
    <property type="entry name" value="PTPc_motif"/>
    <property type="match status" value="1"/>
</dbReference>
<evidence type="ECO:0000313" key="18">
    <source>
        <dbReference type="Proteomes" id="UP000522663"/>
    </source>
</evidence>
<keyword evidence="9" id="KW-0378">Hydrolase</keyword>
<organism evidence="17 18">
    <name type="scientific">Odontophorus gujanensis</name>
    <name type="common">marbled wood quail</name>
    <dbReference type="NCBI Taxonomy" id="886794"/>
    <lineage>
        <taxon>Eukaryota</taxon>
        <taxon>Metazoa</taxon>
        <taxon>Chordata</taxon>
        <taxon>Craniata</taxon>
        <taxon>Vertebrata</taxon>
        <taxon>Euteleostomi</taxon>
        <taxon>Archelosauria</taxon>
        <taxon>Archosauria</taxon>
        <taxon>Dinosauria</taxon>
        <taxon>Saurischia</taxon>
        <taxon>Theropoda</taxon>
        <taxon>Coelurosauria</taxon>
        <taxon>Aves</taxon>
        <taxon>Neognathae</taxon>
        <taxon>Galloanserae</taxon>
        <taxon>Galliformes</taxon>
        <taxon>Odontophoridae</taxon>
        <taxon>Odontophorus</taxon>
    </lineage>
</organism>
<keyword evidence="10" id="KW-0904">Protein phosphatase</keyword>
<evidence type="ECO:0000256" key="14">
    <source>
        <dbReference type="SAM" id="Phobius"/>
    </source>
</evidence>
<dbReference type="SMART" id="SM00194">
    <property type="entry name" value="PTPc"/>
    <property type="match status" value="1"/>
</dbReference>
<evidence type="ECO:0000256" key="1">
    <source>
        <dbReference type="ARBA" id="ARBA00004251"/>
    </source>
</evidence>
<comment type="similarity">
    <text evidence="2">Belongs to the protein-tyrosine phosphatase family. Receptor class 4 subfamily.</text>
</comment>
<keyword evidence="6 14" id="KW-0812">Transmembrane</keyword>
<evidence type="ECO:0000256" key="2">
    <source>
        <dbReference type="ARBA" id="ARBA00007765"/>
    </source>
</evidence>
<sequence length="425" mass="48944">STEENSLHKDLLTSMLILLLVFIVFIVLAGYFFRFRRHRKAVVNSGDKKMPNGILEEQEQQRVMLLSRSPSGPKKYFPIPVENLEEEIRIRSADEGKLFREEFNSLTPGYVQGTFDTANKEENREKNRYPNILPYDHSRVILTQVDGVPSSDYINASYIDGYKEKNKFIAAQGPKQETVNDFWRMIWEQKSAVIVMLTNLKERKEDKCCQYWPDQGCWTYGNVRVSVEDCIVLVDYTIRKFCVQSLHDGCKALRLVTQLHFTSWPDFGVPFTPIGMLKFLKKVKALNPALAGPIVVHCSAGVGRTGTFIVIDAMIDMMHAEQKVDVFEFVSRIRSQRPQMVQTDMQYSFIYQALLEYYLYGDTELDVSSLEKHLQTSHSAAPNLVKIGLEEEFKKLTNVRIMKENMRTGNLPANMKKARVIQIIP</sequence>
<dbReference type="InterPro" id="IPR029021">
    <property type="entry name" value="Prot-tyrosine_phosphatase-like"/>
</dbReference>
<feature type="non-terminal residue" evidence="17">
    <location>
        <position position="425"/>
    </location>
</feature>
<dbReference type="InterPro" id="IPR003595">
    <property type="entry name" value="Tyr_Pase_cat"/>
</dbReference>
<dbReference type="SUPFAM" id="SSF52799">
    <property type="entry name" value="(Phosphotyrosine protein) phosphatases II"/>
    <property type="match status" value="1"/>
</dbReference>
<dbReference type="InterPro" id="IPR000242">
    <property type="entry name" value="PTP_cat"/>
</dbReference>
<keyword evidence="5" id="KW-0597">Phosphoprotein</keyword>
<keyword evidence="11 14" id="KW-1133">Transmembrane helix</keyword>
<evidence type="ECO:0000256" key="13">
    <source>
        <dbReference type="ARBA" id="ARBA00023180"/>
    </source>
</evidence>
<dbReference type="EMBL" id="VXAB01009735">
    <property type="protein sequence ID" value="NXJ12238.1"/>
    <property type="molecule type" value="Genomic_DNA"/>
</dbReference>
<dbReference type="PANTHER" id="PTHR19134:SF499">
    <property type="entry name" value="RECEPTOR-TYPE TYROSINE-PROTEIN PHOSPHATASE EPSILON"/>
    <property type="match status" value="1"/>
</dbReference>
<keyword evidence="7" id="KW-0732">Signal</keyword>